<dbReference type="Gene3D" id="3.40.50.300">
    <property type="entry name" value="P-loop containing nucleotide triphosphate hydrolases"/>
    <property type="match status" value="1"/>
</dbReference>
<keyword evidence="4" id="KW-0378">Hydrolase</keyword>
<dbReference type="PANTHER" id="PTHR42794:SF2">
    <property type="entry name" value="ABC TRANSPORTER ATP-BINDING PROTEIN"/>
    <property type="match status" value="1"/>
</dbReference>
<dbReference type="EC" id="3.6.3.34" evidence="4"/>
<evidence type="ECO:0000256" key="2">
    <source>
        <dbReference type="ARBA" id="ARBA00022840"/>
    </source>
</evidence>
<dbReference type="GO" id="GO:0005524">
    <property type="term" value="F:ATP binding"/>
    <property type="evidence" value="ECO:0007669"/>
    <property type="project" value="UniProtKB-KW"/>
</dbReference>
<keyword evidence="2 4" id="KW-0067">ATP-binding</keyword>
<dbReference type="Pfam" id="PF00005">
    <property type="entry name" value="ABC_tran"/>
    <property type="match status" value="1"/>
</dbReference>
<evidence type="ECO:0000259" key="3">
    <source>
        <dbReference type="PROSITE" id="PS50893"/>
    </source>
</evidence>
<organism evidence="4">
    <name type="scientific">uncultured Anaerotruncus sp</name>
    <dbReference type="NCBI Taxonomy" id="905011"/>
    <lineage>
        <taxon>Bacteria</taxon>
        <taxon>Bacillati</taxon>
        <taxon>Bacillota</taxon>
        <taxon>Clostridia</taxon>
        <taxon>Eubacteriales</taxon>
        <taxon>Oscillospiraceae</taxon>
        <taxon>Anaerotruncus</taxon>
        <taxon>environmental samples</taxon>
    </lineage>
</organism>
<dbReference type="InterPro" id="IPR003593">
    <property type="entry name" value="AAA+_ATPase"/>
</dbReference>
<dbReference type="PROSITE" id="PS00211">
    <property type="entry name" value="ABC_TRANSPORTER_1"/>
    <property type="match status" value="1"/>
</dbReference>
<reference evidence="4" key="1">
    <citation type="submission" date="2019-11" db="EMBL/GenBank/DDBJ databases">
        <authorList>
            <person name="Feng L."/>
        </authorList>
    </citation>
    <scope>NUCLEOTIDE SEQUENCE</scope>
    <source>
        <strain evidence="4">AundefinedLFYP135</strain>
    </source>
</reference>
<dbReference type="EMBL" id="CACRSL010000004">
    <property type="protein sequence ID" value="VYT20883.1"/>
    <property type="molecule type" value="Genomic_DNA"/>
</dbReference>
<feature type="domain" description="ABC transporter" evidence="3">
    <location>
        <begin position="4"/>
        <end position="233"/>
    </location>
</feature>
<evidence type="ECO:0000256" key="1">
    <source>
        <dbReference type="ARBA" id="ARBA00022741"/>
    </source>
</evidence>
<proteinExistence type="predicted"/>
<gene>
    <name evidence="4" type="primary">fhuC</name>
    <name evidence="4" type="ORF">AULFYP135_02049</name>
</gene>
<protein>
    <submittedName>
        <fullName evidence="4">Iron(3+)-hydroxamate import ATP-binding protein FhuC</fullName>
        <ecNumber evidence="4">3.6.3.34</ecNumber>
    </submittedName>
</protein>
<accession>A0A6N2UUP5</accession>
<evidence type="ECO:0000313" key="4">
    <source>
        <dbReference type="EMBL" id="VYT20883.1"/>
    </source>
</evidence>
<dbReference type="SMART" id="SM00382">
    <property type="entry name" value="AAA"/>
    <property type="match status" value="1"/>
</dbReference>
<dbReference type="GO" id="GO:0016887">
    <property type="term" value="F:ATP hydrolysis activity"/>
    <property type="evidence" value="ECO:0007669"/>
    <property type="project" value="InterPro"/>
</dbReference>
<name>A0A6N2UUP5_9FIRM</name>
<dbReference type="InterPro" id="IPR003439">
    <property type="entry name" value="ABC_transporter-like_ATP-bd"/>
</dbReference>
<dbReference type="PANTHER" id="PTHR42794">
    <property type="entry name" value="HEMIN IMPORT ATP-BINDING PROTEIN HMUV"/>
    <property type="match status" value="1"/>
</dbReference>
<dbReference type="InterPro" id="IPR017871">
    <property type="entry name" value="ABC_transporter-like_CS"/>
</dbReference>
<dbReference type="PROSITE" id="PS50893">
    <property type="entry name" value="ABC_TRANSPORTER_2"/>
    <property type="match status" value="1"/>
</dbReference>
<keyword evidence="1" id="KW-0547">Nucleotide-binding</keyword>
<sequence>MWRLSLQDIAVRYGQKTVLDGVSAQFSGGEMAGVIGSNGVGKSTLLKAVAGLLPHAGSALLREDSGEVGTRRDIAYVPQLGAMNTRLTVFEMVLLGLIGSLGWRVTPEQTAQVEEVLRELGLLAIARQPFSTLSGGQRQLVTMAQSLIGRPKVLLLDEPTSALDLRHQLIVMNLAQDYTRRTGAITLFVAHDLTLTSRYGDRILLLQGGKVRAFDSPQEVLRPEPLEEVYQVGVSLQATQMGFLSVIPTKPL</sequence>
<dbReference type="AlphaFoldDB" id="A0A6N2UUP5"/>
<dbReference type="SUPFAM" id="SSF52540">
    <property type="entry name" value="P-loop containing nucleoside triphosphate hydrolases"/>
    <property type="match status" value="1"/>
</dbReference>
<dbReference type="InterPro" id="IPR027417">
    <property type="entry name" value="P-loop_NTPase"/>
</dbReference>